<reference evidence="2" key="1">
    <citation type="journal article" date="2019" name="Int. J. Syst. Evol. Microbiol.">
        <title>The Global Catalogue of Microorganisms (GCM) 10K type strain sequencing project: providing services to taxonomists for standard genome sequencing and annotation.</title>
        <authorList>
            <consortium name="The Broad Institute Genomics Platform"/>
            <consortium name="The Broad Institute Genome Sequencing Center for Infectious Disease"/>
            <person name="Wu L."/>
            <person name="Ma J."/>
        </authorList>
    </citation>
    <scope>NUCLEOTIDE SEQUENCE [LARGE SCALE GENOMIC DNA]</scope>
    <source>
        <strain evidence="2">KCTC 52366</strain>
    </source>
</reference>
<dbReference type="EMBL" id="JBHRTB010000010">
    <property type="protein sequence ID" value="MFC3143589.1"/>
    <property type="molecule type" value="Genomic_DNA"/>
</dbReference>
<evidence type="ECO:0000313" key="2">
    <source>
        <dbReference type="Proteomes" id="UP001595632"/>
    </source>
</evidence>
<gene>
    <name evidence="1" type="ORF">ACFOGP_12780</name>
</gene>
<dbReference type="RefSeq" id="WP_275630873.1">
    <property type="nucleotide sequence ID" value="NZ_JARGYD010000001.1"/>
</dbReference>
<keyword evidence="2" id="KW-1185">Reference proteome</keyword>
<organism evidence="1 2">
    <name type="scientific">Psychromarinibacter halotolerans</name>
    <dbReference type="NCBI Taxonomy" id="1775175"/>
    <lineage>
        <taxon>Bacteria</taxon>
        <taxon>Pseudomonadati</taxon>
        <taxon>Pseudomonadota</taxon>
        <taxon>Alphaproteobacteria</taxon>
        <taxon>Rhodobacterales</taxon>
        <taxon>Paracoccaceae</taxon>
        <taxon>Psychromarinibacter</taxon>
    </lineage>
</organism>
<proteinExistence type="predicted"/>
<name>A0ABV7GTS1_9RHOB</name>
<evidence type="ECO:0000313" key="1">
    <source>
        <dbReference type="EMBL" id="MFC3143589.1"/>
    </source>
</evidence>
<sequence>MKFGSPAITFVYHLGVHCTDDNMLVRSLLQDGVDLQKRNIIVPRPRRYRTTVREHMHEFRGDPMPDERQRELYQLLLEDYPVERAIFSDQDYLSLPQGVFEKNQLYSKAGFRSMWLRYLFPENPCEFFIAIRNPATYLPDALKLKNMPGYEGFVRQTDPREMRWTAVIEKIQEYNPDCPITVWCNEDTPMIWPEILREITDTEMTLPFKGDNDVLKSIMTEDGFDKMEKYIATHPPANEIQRRRVIAAFLDKFALDDALEEEIDLPGWTPELVEEVTSIYEDDVYQIERMAGVTFISP</sequence>
<evidence type="ECO:0008006" key="3">
    <source>
        <dbReference type="Google" id="ProtNLM"/>
    </source>
</evidence>
<protein>
    <recommendedName>
        <fullName evidence="3">Sulfotransferase family protein</fullName>
    </recommendedName>
</protein>
<dbReference type="Proteomes" id="UP001595632">
    <property type="component" value="Unassembled WGS sequence"/>
</dbReference>
<comment type="caution">
    <text evidence="1">The sequence shown here is derived from an EMBL/GenBank/DDBJ whole genome shotgun (WGS) entry which is preliminary data.</text>
</comment>
<accession>A0ABV7GTS1</accession>